<accession>A0A1F5JKH6</accession>
<feature type="domain" description="Methyltransferase" evidence="1">
    <location>
        <begin position="54"/>
        <end position="153"/>
    </location>
</feature>
<dbReference type="AlphaFoldDB" id="A0A1F5JKH6"/>
<comment type="caution">
    <text evidence="2">The sequence shown here is derived from an EMBL/GenBank/DDBJ whole genome shotgun (WGS) entry which is preliminary data.</text>
</comment>
<sequence>MPEFISDYQEKVRRYYDTNAGREWQRLFQDQYHQVEYLVTRHYLNAFLPGTGKILDAGSGPGRYAVYLAKKGYQVSLVDISPNALVIAQEITREEGVINKVEDFTEASITDLSNYHDNSFDAVVALGGPLSHVLDSQQRERAIGELVRVAKSGAPIFISVMNRYAQLANIIKYTPEDAEQVFDFLRHGDHLHPETGVFTYTHFFTIEELSSLFSQHPDVKVENIVAVESLASLLKGDVNNLPEELFNKWVEVFIKLSSEPSLTGISTHLLNILRKN</sequence>
<reference evidence="2 3" key="1">
    <citation type="journal article" date="2016" name="Nat. Commun.">
        <title>Thousands of microbial genomes shed light on interconnected biogeochemical processes in an aquifer system.</title>
        <authorList>
            <person name="Anantharaman K."/>
            <person name="Brown C.T."/>
            <person name="Hug L.A."/>
            <person name="Sharon I."/>
            <person name="Castelle C.J."/>
            <person name="Probst A.J."/>
            <person name="Thomas B.C."/>
            <person name="Singh A."/>
            <person name="Wilkins M.J."/>
            <person name="Karaoz U."/>
            <person name="Brodie E.L."/>
            <person name="Williams K.H."/>
            <person name="Hubbard S.S."/>
            <person name="Banfield J.F."/>
        </authorList>
    </citation>
    <scope>NUCLEOTIDE SEQUENCE [LARGE SCALE GENOMIC DNA]</scope>
</reference>
<evidence type="ECO:0000313" key="3">
    <source>
        <dbReference type="Proteomes" id="UP000177555"/>
    </source>
</evidence>
<dbReference type="PANTHER" id="PTHR43591">
    <property type="entry name" value="METHYLTRANSFERASE"/>
    <property type="match status" value="1"/>
</dbReference>
<dbReference type="Proteomes" id="UP000177555">
    <property type="component" value="Unassembled WGS sequence"/>
</dbReference>
<evidence type="ECO:0000313" key="2">
    <source>
        <dbReference type="EMBL" id="OGE29112.1"/>
    </source>
</evidence>
<dbReference type="Gene3D" id="3.40.50.150">
    <property type="entry name" value="Vaccinia Virus protein VP39"/>
    <property type="match status" value="1"/>
</dbReference>
<proteinExistence type="predicted"/>
<dbReference type="Pfam" id="PF13649">
    <property type="entry name" value="Methyltransf_25"/>
    <property type="match status" value="1"/>
</dbReference>
<organism evidence="2 3">
    <name type="scientific">Candidatus Daviesbacteria bacterium RIFCSPHIGHO2_01_FULL_40_11</name>
    <dbReference type="NCBI Taxonomy" id="1797762"/>
    <lineage>
        <taxon>Bacteria</taxon>
        <taxon>Candidatus Daviesiibacteriota</taxon>
    </lineage>
</organism>
<dbReference type="SUPFAM" id="SSF53335">
    <property type="entry name" value="S-adenosyl-L-methionine-dependent methyltransferases"/>
    <property type="match status" value="1"/>
</dbReference>
<dbReference type="InterPro" id="IPR029063">
    <property type="entry name" value="SAM-dependent_MTases_sf"/>
</dbReference>
<dbReference type="EMBL" id="MFCP01000010">
    <property type="protein sequence ID" value="OGE29112.1"/>
    <property type="molecule type" value="Genomic_DNA"/>
</dbReference>
<name>A0A1F5JKH6_9BACT</name>
<evidence type="ECO:0000259" key="1">
    <source>
        <dbReference type="Pfam" id="PF13649"/>
    </source>
</evidence>
<dbReference type="InterPro" id="IPR041698">
    <property type="entry name" value="Methyltransf_25"/>
</dbReference>
<protein>
    <recommendedName>
        <fullName evidence="1">Methyltransferase domain-containing protein</fullName>
    </recommendedName>
</protein>
<gene>
    <name evidence="2" type="ORF">A2867_00070</name>
</gene>
<dbReference type="CDD" id="cd02440">
    <property type="entry name" value="AdoMet_MTases"/>
    <property type="match status" value="1"/>
</dbReference>